<comment type="caution">
    <text evidence="1">The sequence shown here is derived from an EMBL/GenBank/DDBJ whole genome shotgun (WGS) entry which is preliminary data.</text>
</comment>
<gene>
    <name evidence="1" type="ORF">GCM10010280_17830</name>
</gene>
<evidence type="ECO:0000313" key="2">
    <source>
        <dbReference type="Proteomes" id="UP000656732"/>
    </source>
</evidence>
<dbReference type="EMBL" id="BMTU01000003">
    <property type="protein sequence ID" value="GGQ72042.1"/>
    <property type="molecule type" value="Genomic_DNA"/>
</dbReference>
<keyword evidence="2" id="KW-1185">Reference proteome</keyword>
<proteinExistence type="predicted"/>
<name>A0A918ETX3_9ACTN</name>
<reference evidence="1" key="2">
    <citation type="submission" date="2020-09" db="EMBL/GenBank/DDBJ databases">
        <authorList>
            <person name="Sun Q."/>
            <person name="Ohkuma M."/>
        </authorList>
    </citation>
    <scope>NUCLEOTIDE SEQUENCE</scope>
    <source>
        <strain evidence="1">JCM 4403</strain>
    </source>
</reference>
<sequence length="60" mass="6066">MVKKVRSKKKAGKTFEKGIEVFEGAGSGLGGITAGHPAAGGGQAAAGTMFWLAWKKLCGS</sequence>
<reference evidence="1" key="1">
    <citation type="journal article" date="2014" name="Int. J. Syst. Evol. Microbiol.">
        <title>Complete genome sequence of Corynebacterium casei LMG S-19264T (=DSM 44701T), isolated from a smear-ripened cheese.</title>
        <authorList>
            <consortium name="US DOE Joint Genome Institute (JGI-PGF)"/>
            <person name="Walter F."/>
            <person name="Albersmeier A."/>
            <person name="Kalinowski J."/>
            <person name="Ruckert C."/>
        </authorList>
    </citation>
    <scope>NUCLEOTIDE SEQUENCE</scope>
    <source>
        <strain evidence="1">JCM 4403</strain>
    </source>
</reference>
<protein>
    <submittedName>
        <fullName evidence="1">Uncharacterized protein</fullName>
    </submittedName>
</protein>
<dbReference type="AlphaFoldDB" id="A0A918ETX3"/>
<dbReference type="Proteomes" id="UP000656732">
    <property type="component" value="Unassembled WGS sequence"/>
</dbReference>
<organism evidence="1 2">
    <name type="scientific">Streptomyces pilosus</name>
    <dbReference type="NCBI Taxonomy" id="28893"/>
    <lineage>
        <taxon>Bacteria</taxon>
        <taxon>Bacillati</taxon>
        <taxon>Actinomycetota</taxon>
        <taxon>Actinomycetes</taxon>
        <taxon>Kitasatosporales</taxon>
        <taxon>Streptomycetaceae</taxon>
        <taxon>Streptomyces</taxon>
    </lineage>
</organism>
<evidence type="ECO:0000313" key="1">
    <source>
        <dbReference type="EMBL" id="GGQ72042.1"/>
    </source>
</evidence>
<accession>A0A918ETX3</accession>